<name>A0A521C1B1_9BACT</name>
<dbReference type="EMBL" id="FXTP01000004">
    <property type="protein sequence ID" value="SMO53239.1"/>
    <property type="molecule type" value="Genomic_DNA"/>
</dbReference>
<reference evidence="1 2" key="1">
    <citation type="submission" date="2017-05" db="EMBL/GenBank/DDBJ databases">
        <authorList>
            <person name="Varghese N."/>
            <person name="Submissions S."/>
        </authorList>
    </citation>
    <scope>NUCLEOTIDE SEQUENCE [LARGE SCALE GENOMIC DNA]</scope>
    <source>
        <strain evidence="1 2">DSM 21985</strain>
    </source>
</reference>
<protein>
    <recommendedName>
        <fullName evidence="3">3-methyladenine DNA glycosylase</fullName>
    </recommendedName>
</protein>
<keyword evidence="2" id="KW-1185">Reference proteome</keyword>
<accession>A0A521C1B1</accession>
<evidence type="ECO:0000313" key="1">
    <source>
        <dbReference type="EMBL" id="SMO53239.1"/>
    </source>
</evidence>
<gene>
    <name evidence="1" type="ORF">SAMN06265219_10481</name>
</gene>
<dbReference type="AlphaFoldDB" id="A0A521C1B1"/>
<sequence length="324" mass="38628">MQNLIFNFQSSIFNSTDSIPYLCYMLSEIQDKETQETIPQAEWIIKKTSHEQRVDELLDDYLEARSRQEKNPVVDFLFEYYAFRPASLRRWSPGIDVNLEYSDPEQLPELSEFSMNDGQAFINPEFFPDKRLSALEWMLMMLENTQNSRPSFGCFGMHEWAMVYKTDRPRHNQLPLRMEPEPLAEFVESRPLLCTHFDAFRFFTKPAKPMNKYELSREEFHNTEQPGCIHSNMDLYKWAFKIYPWISSDLVLEAFELALEARYIDMQASPYDMREFGMEPIKIETEEGRRVYKQKQEMIFEKGCPIREAIISKMRRLLMLKKNS</sequence>
<evidence type="ECO:0008006" key="3">
    <source>
        <dbReference type="Google" id="ProtNLM"/>
    </source>
</evidence>
<proteinExistence type="predicted"/>
<evidence type="ECO:0000313" key="2">
    <source>
        <dbReference type="Proteomes" id="UP000317557"/>
    </source>
</evidence>
<organism evidence="1 2">
    <name type="scientific">Gracilimonas mengyeensis</name>
    <dbReference type="NCBI Taxonomy" id="1302730"/>
    <lineage>
        <taxon>Bacteria</taxon>
        <taxon>Pseudomonadati</taxon>
        <taxon>Balneolota</taxon>
        <taxon>Balneolia</taxon>
        <taxon>Balneolales</taxon>
        <taxon>Balneolaceae</taxon>
        <taxon>Gracilimonas</taxon>
    </lineage>
</organism>
<dbReference type="Proteomes" id="UP000317557">
    <property type="component" value="Unassembled WGS sequence"/>
</dbReference>